<dbReference type="Proteomes" id="UP000724584">
    <property type="component" value="Unassembled WGS sequence"/>
</dbReference>
<sequence length="160" mass="17963">MVVSQLQKVQIIQAPSRSPIAGELSVFLAGTTTKSSNLDWRQAVIEAVSHLPITVLNPLRLDWDHTWGHEQISAQVEWELDMQELADVVIMFFGPETDAPISLLELGLWARSGKAIVACHRDYTKRVNVEIVCRRFGLEFIHADVDLAESVIKKAMSRSK</sequence>
<dbReference type="EMBL" id="JAGIZQ010000002">
    <property type="protein sequence ID" value="KAH6640246.1"/>
    <property type="molecule type" value="Genomic_DNA"/>
</dbReference>
<organism evidence="1 2">
    <name type="scientific">Chaetomium tenue</name>
    <dbReference type="NCBI Taxonomy" id="1854479"/>
    <lineage>
        <taxon>Eukaryota</taxon>
        <taxon>Fungi</taxon>
        <taxon>Dikarya</taxon>
        <taxon>Ascomycota</taxon>
        <taxon>Pezizomycotina</taxon>
        <taxon>Sordariomycetes</taxon>
        <taxon>Sordariomycetidae</taxon>
        <taxon>Sordariales</taxon>
        <taxon>Chaetomiaceae</taxon>
        <taxon>Chaetomium</taxon>
    </lineage>
</organism>
<comment type="caution">
    <text evidence="1">The sequence shown here is derived from an EMBL/GenBank/DDBJ whole genome shotgun (WGS) entry which is preliminary data.</text>
</comment>
<proteinExistence type="predicted"/>
<reference evidence="1 2" key="1">
    <citation type="journal article" date="2021" name="Nat. Commun.">
        <title>Genetic determinants of endophytism in the Arabidopsis root mycobiome.</title>
        <authorList>
            <person name="Mesny F."/>
            <person name="Miyauchi S."/>
            <person name="Thiergart T."/>
            <person name="Pickel B."/>
            <person name="Atanasova L."/>
            <person name="Karlsson M."/>
            <person name="Huettel B."/>
            <person name="Barry K.W."/>
            <person name="Haridas S."/>
            <person name="Chen C."/>
            <person name="Bauer D."/>
            <person name="Andreopoulos W."/>
            <person name="Pangilinan J."/>
            <person name="LaButti K."/>
            <person name="Riley R."/>
            <person name="Lipzen A."/>
            <person name="Clum A."/>
            <person name="Drula E."/>
            <person name="Henrissat B."/>
            <person name="Kohler A."/>
            <person name="Grigoriev I.V."/>
            <person name="Martin F.M."/>
            <person name="Hacquard S."/>
        </authorList>
    </citation>
    <scope>NUCLEOTIDE SEQUENCE [LARGE SCALE GENOMIC DNA]</scope>
    <source>
        <strain evidence="1 2">MPI-SDFR-AT-0079</strain>
    </source>
</reference>
<gene>
    <name evidence="1" type="ORF">F5144DRAFT_88739</name>
</gene>
<name>A0ACB7PEK2_9PEZI</name>
<evidence type="ECO:0000313" key="1">
    <source>
        <dbReference type="EMBL" id="KAH6640246.1"/>
    </source>
</evidence>
<keyword evidence="2" id="KW-1185">Reference proteome</keyword>
<evidence type="ECO:0000313" key="2">
    <source>
        <dbReference type="Proteomes" id="UP000724584"/>
    </source>
</evidence>
<accession>A0ACB7PEK2</accession>
<protein>
    <submittedName>
        <fullName evidence="1">Uncharacterized protein</fullName>
    </submittedName>
</protein>